<keyword evidence="1 5" id="KW-0597">Phosphoprotein</keyword>
<dbReference type="SMART" id="SM00421">
    <property type="entry name" value="HTH_LUXR"/>
    <property type="match status" value="1"/>
</dbReference>
<evidence type="ECO:0000313" key="8">
    <source>
        <dbReference type="EMBL" id="MFC5382591.1"/>
    </source>
</evidence>
<comment type="caution">
    <text evidence="8">The sequence shown here is derived from an EMBL/GenBank/DDBJ whole genome shotgun (WGS) entry which is preliminary data.</text>
</comment>
<evidence type="ECO:0000256" key="3">
    <source>
        <dbReference type="ARBA" id="ARBA00023125"/>
    </source>
</evidence>
<dbReference type="Pfam" id="PF00072">
    <property type="entry name" value="Response_reg"/>
    <property type="match status" value="1"/>
</dbReference>
<dbReference type="Gene3D" id="3.40.50.2300">
    <property type="match status" value="1"/>
</dbReference>
<evidence type="ECO:0000256" key="4">
    <source>
        <dbReference type="ARBA" id="ARBA00023163"/>
    </source>
</evidence>
<dbReference type="PANTHER" id="PTHR43214">
    <property type="entry name" value="TWO-COMPONENT RESPONSE REGULATOR"/>
    <property type="match status" value="1"/>
</dbReference>
<evidence type="ECO:0000256" key="5">
    <source>
        <dbReference type="PROSITE-ProRule" id="PRU00169"/>
    </source>
</evidence>
<dbReference type="InterPro" id="IPR000792">
    <property type="entry name" value="Tscrpt_reg_LuxR_C"/>
</dbReference>
<protein>
    <submittedName>
        <fullName evidence="8">Response regulator</fullName>
    </submittedName>
</protein>
<dbReference type="InterPro" id="IPR058245">
    <property type="entry name" value="NreC/VraR/RcsB-like_REC"/>
</dbReference>
<accession>A0ABW0GUN3</accession>
<evidence type="ECO:0000313" key="9">
    <source>
        <dbReference type="Proteomes" id="UP001596122"/>
    </source>
</evidence>
<name>A0ABW0GUN3_9MICO</name>
<dbReference type="PRINTS" id="PR00038">
    <property type="entry name" value="HTHLUXR"/>
</dbReference>
<evidence type="ECO:0000259" key="7">
    <source>
        <dbReference type="PROSITE" id="PS50110"/>
    </source>
</evidence>
<dbReference type="Pfam" id="PF00196">
    <property type="entry name" value="GerE"/>
    <property type="match status" value="1"/>
</dbReference>
<dbReference type="SMART" id="SM00448">
    <property type="entry name" value="REC"/>
    <property type="match status" value="1"/>
</dbReference>
<organism evidence="8 9">
    <name type="scientific">Aquipuribacter nitratireducens</name>
    <dbReference type="NCBI Taxonomy" id="650104"/>
    <lineage>
        <taxon>Bacteria</taxon>
        <taxon>Bacillati</taxon>
        <taxon>Actinomycetota</taxon>
        <taxon>Actinomycetes</taxon>
        <taxon>Micrococcales</taxon>
        <taxon>Intrasporangiaceae</taxon>
        <taxon>Aquipuribacter</taxon>
    </lineage>
</organism>
<gene>
    <name evidence="8" type="ORF">ACFPJ6_17645</name>
</gene>
<dbReference type="InterPro" id="IPR001789">
    <property type="entry name" value="Sig_transdc_resp-reg_receiver"/>
</dbReference>
<keyword evidence="2" id="KW-0805">Transcription regulation</keyword>
<dbReference type="EMBL" id="JBHSLD010000028">
    <property type="protein sequence ID" value="MFC5382591.1"/>
    <property type="molecule type" value="Genomic_DNA"/>
</dbReference>
<dbReference type="PROSITE" id="PS50110">
    <property type="entry name" value="RESPONSE_REGULATORY"/>
    <property type="match status" value="1"/>
</dbReference>
<dbReference type="SUPFAM" id="SSF52172">
    <property type="entry name" value="CheY-like"/>
    <property type="match status" value="1"/>
</dbReference>
<dbReference type="CDD" id="cd17535">
    <property type="entry name" value="REC_NarL-like"/>
    <property type="match status" value="1"/>
</dbReference>
<dbReference type="Proteomes" id="UP001596122">
    <property type="component" value="Unassembled WGS sequence"/>
</dbReference>
<evidence type="ECO:0000256" key="1">
    <source>
        <dbReference type="ARBA" id="ARBA00022553"/>
    </source>
</evidence>
<dbReference type="PROSITE" id="PS50043">
    <property type="entry name" value="HTH_LUXR_2"/>
    <property type="match status" value="1"/>
</dbReference>
<keyword evidence="9" id="KW-1185">Reference proteome</keyword>
<proteinExistence type="predicted"/>
<dbReference type="RefSeq" id="WP_340270239.1">
    <property type="nucleotide sequence ID" value="NZ_JBBEOG010000006.1"/>
</dbReference>
<evidence type="ECO:0000259" key="6">
    <source>
        <dbReference type="PROSITE" id="PS50043"/>
    </source>
</evidence>
<reference evidence="9" key="1">
    <citation type="journal article" date="2019" name="Int. J. Syst. Evol. Microbiol.">
        <title>The Global Catalogue of Microorganisms (GCM) 10K type strain sequencing project: providing services to taxonomists for standard genome sequencing and annotation.</title>
        <authorList>
            <consortium name="The Broad Institute Genomics Platform"/>
            <consortium name="The Broad Institute Genome Sequencing Center for Infectious Disease"/>
            <person name="Wu L."/>
            <person name="Ma J."/>
        </authorList>
    </citation>
    <scope>NUCLEOTIDE SEQUENCE [LARGE SCALE GENOMIC DNA]</scope>
    <source>
        <strain evidence="9">CCUG 43114</strain>
    </source>
</reference>
<dbReference type="CDD" id="cd06170">
    <property type="entry name" value="LuxR_C_like"/>
    <property type="match status" value="1"/>
</dbReference>
<feature type="modified residue" description="4-aspartylphosphate" evidence="5">
    <location>
        <position position="56"/>
    </location>
</feature>
<keyword evidence="3" id="KW-0238">DNA-binding</keyword>
<feature type="domain" description="Response regulatory" evidence="7">
    <location>
        <begin position="6"/>
        <end position="120"/>
    </location>
</feature>
<dbReference type="PANTHER" id="PTHR43214:SF24">
    <property type="entry name" value="TRANSCRIPTIONAL REGULATORY PROTEIN NARL-RELATED"/>
    <property type="match status" value="1"/>
</dbReference>
<sequence>MSGALRVVVADDHGPTREVVREALEAEGCEVVADVGSASAALAAAHEHAPDVCLLDINMPGSGLLATADITRDLPGTAVVMLTASRDDEDLFAALRAGASGYLVKDMDPSRIAAALRGVLAGEAALPRWLVRRVVDELRSAPARVAPLRARRSPSQLTPREQEILDLMAEGLTTDQIARRLFVAQVTVRTHISTVLRKLRVPDRAAAVRLAQEVRER</sequence>
<evidence type="ECO:0000256" key="2">
    <source>
        <dbReference type="ARBA" id="ARBA00023015"/>
    </source>
</evidence>
<feature type="domain" description="HTH luxR-type" evidence="6">
    <location>
        <begin position="150"/>
        <end position="215"/>
    </location>
</feature>
<dbReference type="InterPro" id="IPR011006">
    <property type="entry name" value="CheY-like_superfamily"/>
</dbReference>
<dbReference type="InterPro" id="IPR039420">
    <property type="entry name" value="WalR-like"/>
</dbReference>
<keyword evidence="4" id="KW-0804">Transcription</keyword>